<evidence type="ECO:0000256" key="8">
    <source>
        <dbReference type="SAM" id="SignalP"/>
    </source>
</evidence>
<dbReference type="EMBL" id="JAJEQX010000007">
    <property type="protein sequence ID" value="MCC2253940.1"/>
    <property type="molecule type" value="Genomic_DNA"/>
</dbReference>
<keyword evidence="4 7" id="KW-0697">Rotamase</keyword>
<dbReference type="RefSeq" id="WP_227707080.1">
    <property type="nucleotide sequence ID" value="NZ_JAJEQX010000007.1"/>
</dbReference>
<dbReference type="EC" id="5.2.1.8" evidence="7"/>
<dbReference type="InterPro" id="IPR037041">
    <property type="entry name" value="Trigger_fac_C_sf"/>
</dbReference>
<dbReference type="Proteomes" id="UP001198151">
    <property type="component" value="Unassembled WGS sequence"/>
</dbReference>
<keyword evidence="8" id="KW-0732">Signal</keyword>
<dbReference type="InterPro" id="IPR001179">
    <property type="entry name" value="PPIase_FKBP_dom"/>
</dbReference>
<evidence type="ECO:0000256" key="7">
    <source>
        <dbReference type="PROSITE-ProRule" id="PRU00277"/>
    </source>
</evidence>
<evidence type="ECO:0000259" key="9">
    <source>
        <dbReference type="PROSITE" id="PS50059"/>
    </source>
</evidence>
<evidence type="ECO:0000256" key="3">
    <source>
        <dbReference type="ARBA" id="ARBA00022618"/>
    </source>
</evidence>
<comment type="caution">
    <text evidence="10">The sequence shown here is derived from an EMBL/GenBank/DDBJ whole genome shotgun (WGS) entry which is preliminary data.</text>
</comment>
<dbReference type="GO" id="GO:0003755">
    <property type="term" value="F:peptidyl-prolyl cis-trans isomerase activity"/>
    <property type="evidence" value="ECO:0007669"/>
    <property type="project" value="UniProtKB-EC"/>
</dbReference>
<feature type="chain" id="PRO_5046779692" description="peptidylprolyl isomerase" evidence="8">
    <location>
        <begin position="25"/>
        <end position="358"/>
    </location>
</feature>
<evidence type="ECO:0000256" key="1">
    <source>
        <dbReference type="ARBA" id="ARBA00000971"/>
    </source>
</evidence>
<evidence type="ECO:0000256" key="4">
    <source>
        <dbReference type="ARBA" id="ARBA00023110"/>
    </source>
</evidence>
<evidence type="ECO:0000256" key="5">
    <source>
        <dbReference type="ARBA" id="ARBA00023235"/>
    </source>
</evidence>
<dbReference type="NCBIfam" id="TIGR00115">
    <property type="entry name" value="tig"/>
    <property type="match status" value="1"/>
</dbReference>
<dbReference type="PROSITE" id="PS50059">
    <property type="entry name" value="FKBP_PPIASE"/>
    <property type="match status" value="1"/>
</dbReference>
<keyword evidence="3" id="KW-0132">Cell division</keyword>
<evidence type="ECO:0000256" key="2">
    <source>
        <dbReference type="ARBA" id="ARBA00004496"/>
    </source>
</evidence>
<keyword evidence="11" id="KW-1185">Reference proteome</keyword>
<dbReference type="SUPFAM" id="SSF54534">
    <property type="entry name" value="FKBP-like"/>
    <property type="match status" value="1"/>
</dbReference>
<evidence type="ECO:0000256" key="6">
    <source>
        <dbReference type="ARBA" id="ARBA00023306"/>
    </source>
</evidence>
<dbReference type="InterPro" id="IPR027304">
    <property type="entry name" value="Trigger_fact/SurA_dom_sf"/>
</dbReference>
<dbReference type="SUPFAM" id="SSF109998">
    <property type="entry name" value="Triger factor/SurA peptide-binding domain-like"/>
    <property type="match status" value="1"/>
</dbReference>
<comment type="catalytic activity">
    <reaction evidence="1 7">
        <text>[protein]-peptidylproline (omega=180) = [protein]-peptidylproline (omega=0)</text>
        <dbReference type="Rhea" id="RHEA:16237"/>
        <dbReference type="Rhea" id="RHEA-COMP:10747"/>
        <dbReference type="Rhea" id="RHEA-COMP:10748"/>
        <dbReference type="ChEBI" id="CHEBI:83833"/>
        <dbReference type="ChEBI" id="CHEBI:83834"/>
        <dbReference type="EC" id="5.2.1.8"/>
    </reaction>
</comment>
<dbReference type="Gene3D" id="1.10.3120.10">
    <property type="entry name" value="Trigger factor, C-terminal domain"/>
    <property type="match status" value="1"/>
</dbReference>
<dbReference type="Pfam" id="PF00254">
    <property type="entry name" value="FKBP_C"/>
    <property type="match status" value="1"/>
</dbReference>
<sequence>MNTKKMKLITAAAAAVLAAGNLMGCSSELSNEYVTVPQYKGLEVPQPAAATVEITDDQVEQLVESRVAATAERSEITDRAAQSGDIVNIDYTGYVDGTAFDGGSATGADLELGSGSFIGANGDYQGFEDQIVGHQTGEEFDITVQFPDTYAEEMAGKVADFHIVLNGIYTETVPELTDEWVQSNSTESENVDEFRQEMRDLLESQSEESAHSELASSVQTTLLDSLEIKSYPEDVVDEYAASLTDSYEQLAEMYGTDMEGLLTTYLQTTEEDFNARIEEIAQRTAIFDEAVKLIAEKEGLDLTEEEYQEKIEEYAEENGAEDVDQYLESVGESAVRATILRDIVTDYLIDECVQVEQE</sequence>
<evidence type="ECO:0000313" key="11">
    <source>
        <dbReference type="Proteomes" id="UP001198151"/>
    </source>
</evidence>
<protein>
    <recommendedName>
        <fullName evidence="7">peptidylprolyl isomerase</fullName>
        <ecNumber evidence="7">5.2.1.8</ecNumber>
    </recommendedName>
</protein>
<dbReference type="InterPro" id="IPR008880">
    <property type="entry name" value="Trigger_fac_C"/>
</dbReference>
<dbReference type="InterPro" id="IPR046357">
    <property type="entry name" value="PPIase_dom_sf"/>
</dbReference>
<feature type="domain" description="PPIase FKBP-type" evidence="9">
    <location>
        <begin position="84"/>
        <end position="153"/>
    </location>
</feature>
<accession>A0ABS8FV66</accession>
<reference evidence="10 11" key="1">
    <citation type="submission" date="2021-10" db="EMBL/GenBank/DDBJ databases">
        <title>Anaerobic single-cell dispensing facilitates the cultivation of human gut bacteria.</title>
        <authorList>
            <person name="Afrizal A."/>
        </authorList>
    </citation>
    <scope>NUCLEOTIDE SEQUENCE [LARGE SCALE GENOMIC DNA]</scope>
    <source>
        <strain evidence="10 11">CLA-AA-H200</strain>
    </source>
</reference>
<dbReference type="Pfam" id="PF05698">
    <property type="entry name" value="Trigger_C"/>
    <property type="match status" value="1"/>
</dbReference>
<comment type="subcellular location">
    <subcellularLocation>
        <location evidence="2">Cytoplasm</location>
    </subcellularLocation>
</comment>
<feature type="signal peptide" evidence="8">
    <location>
        <begin position="1"/>
        <end position="24"/>
    </location>
</feature>
<dbReference type="InterPro" id="IPR005215">
    <property type="entry name" value="Trig_fac"/>
</dbReference>
<dbReference type="Gene3D" id="3.10.50.40">
    <property type="match status" value="1"/>
</dbReference>
<evidence type="ECO:0000313" key="10">
    <source>
        <dbReference type="EMBL" id="MCC2253940.1"/>
    </source>
</evidence>
<proteinExistence type="predicted"/>
<keyword evidence="6" id="KW-0131">Cell cycle</keyword>
<gene>
    <name evidence="10" type="primary">tig</name>
    <name evidence="10" type="ORF">LKD70_05735</name>
</gene>
<organism evidence="10 11">
    <name type="scientific">Ruminococcus turbiniformis</name>
    <dbReference type="NCBI Taxonomy" id="2881258"/>
    <lineage>
        <taxon>Bacteria</taxon>
        <taxon>Bacillati</taxon>
        <taxon>Bacillota</taxon>
        <taxon>Clostridia</taxon>
        <taxon>Eubacteriales</taxon>
        <taxon>Oscillospiraceae</taxon>
        <taxon>Ruminococcus</taxon>
    </lineage>
</organism>
<keyword evidence="5 7" id="KW-0413">Isomerase</keyword>
<name>A0ABS8FV66_9FIRM</name>